<dbReference type="GO" id="GO:0046983">
    <property type="term" value="F:protein dimerization activity"/>
    <property type="evidence" value="ECO:0007669"/>
    <property type="project" value="InterPro"/>
</dbReference>
<dbReference type="EMBL" id="KB445815">
    <property type="protein sequence ID" value="EMD31756.1"/>
    <property type="molecule type" value="Genomic_DNA"/>
</dbReference>
<dbReference type="SUPFAM" id="SSF53098">
    <property type="entry name" value="Ribonuclease H-like"/>
    <property type="match status" value="1"/>
</dbReference>
<dbReference type="AlphaFoldDB" id="M2QZ00"/>
<dbReference type="InterPro" id="IPR008906">
    <property type="entry name" value="HATC_C_dom"/>
</dbReference>
<proteinExistence type="predicted"/>
<organism evidence="2 3">
    <name type="scientific">Ceriporiopsis subvermispora (strain B)</name>
    <name type="common">White-rot fungus</name>
    <name type="synonym">Gelatoporia subvermispora</name>
    <dbReference type="NCBI Taxonomy" id="914234"/>
    <lineage>
        <taxon>Eukaryota</taxon>
        <taxon>Fungi</taxon>
        <taxon>Dikarya</taxon>
        <taxon>Basidiomycota</taxon>
        <taxon>Agaricomycotina</taxon>
        <taxon>Agaricomycetes</taxon>
        <taxon>Polyporales</taxon>
        <taxon>Gelatoporiaceae</taxon>
        <taxon>Gelatoporia</taxon>
    </lineage>
</organism>
<dbReference type="HOGENOM" id="CLU_009123_11_0_1"/>
<feature type="domain" description="HAT C-terminal dimerisation" evidence="1">
    <location>
        <begin position="3"/>
        <end position="57"/>
    </location>
</feature>
<keyword evidence="3" id="KW-1185">Reference proteome</keyword>
<protein>
    <recommendedName>
        <fullName evidence="1">HAT C-terminal dimerisation domain-containing protein</fullName>
    </recommendedName>
</protein>
<dbReference type="OrthoDB" id="3268424at2759"/>
<sequence>CKIYPHLSRMVLDYLSIPPTSVEVECIFSCRRLLLSHVRNGLSAQSIRALSCLREWFRRGFLTDKDVVEALKASKEQ</sequence>
<name>M2QZ00_CERS8</name>
<accession>M2QZ00</accession>
<evidence type="ECO:0000259" key="1">
    <source>
        <dbReference type="Pfam" id="PF05699"/>
    </source>
</evidence>
<feature type="non-terminal residue" evidence="2">
    <location>
        <position position="77"/>
    </location>
</feature>
<evidence type="ECO:0000313" key="2">
    <source>
        <dbReference type="EMBL" id="EMD31756.1"/>
    </source>
</evidence>
<dbReference type="Proteomes" id="UP000016930">
    <property type="component" value="Unassembled WGS sequence"/>
</dbReference>
<reference evidence="2 3" key="1">
    <citation type="journal article" date="2012" name="Proc. Natl. Acad. Sci. U.S.A.">
        <title>Comparative genomics of Ceriporiopsis subvermispora and Phanerochaete chrysosporium provide insight into selective ligninolysis.</title>
        <authorList>
            <person name="Fernandez-Fueyo E."/>
            <person name="Ruiz-Duenas F.J."/>
            <person name="Ferreira P."/>
            <person name="Floudas D."/>
            <person name="Hibbett D.S."/>
            <person name="Canessa P."/>
            <person name="Larrondo L.F."/>
            <person name="James T.Y."/>
            <person name="Seelenfreund D."/>
            <person name="Lobos S."/>
            <person name="Polanco R."/>
            <person name="Tello M."/>
            <person name="Honda Y."/>
            <person name="Watanabe T."/>
            <person name="Watanabe T."/>
            <person name="Ryu J.S."/>
            <person name="Kubicek C.P."/>
            <person name="Schmoll M."/>
            <person name="Gaskell J."/>
            <person name="Hammel K.E."/>
            <person name="St John F.J."/>
            <person name="Vanden Wymelenberg A."/>
            <person name="Sabat G."/>
            <person name="Splinter BonDurant S."/>
            <person name="Syed K."/>
            <person name="Yadav J.S."/>
            <person name="Doddapaneni H."/>
            <person name="Subramanian V."/>
            <person name="Lavin J.L."/>
            <person name="Oguiza J.A."/>
            <person name="Perez G."/>
            <person name="Pisabarro A.G."/>
            <person name="Ramirez L."/>
            <person name="Santoyo F."/>
            <person name="Master E."/>
            <person name="Coutinho P.M."/>
            <person name="Henrissat B."/>
            <person name="Lombard V."/>
            <person name="Magnuson J.K."/>
            <person name="Kuees U."/>
            <person name="Hori C."/>
            <person name="Igarashi K."/>
            <person name="Samejima M."/>
            <person name="Held B.W."/>
            <person name="Barry K.W."/>
            <person name="LaButti K.M."/>
            <person name="Lapidus A."/>
            <person name="Lindquist E.A."/>
            <person name="Lucas S.M."/>
            <person name="Riley R."/>
            <person name="Salamov A.A."/>
            <person name="Hoffmeister D."/>
            <person name="Schwenk D."/>
            <person name="Hadar Y."/>
            <person name="Yarden O."/>
            <person name="de Vries R.P."/>
            <person name="Wiebenga A."/>
            <person name="Stenlid J."/>
            <person name="Eastwood D."/>
            <person name="Grigoriev I.V."/>
            <person name="Berka R.M."/>
            <person name="Blanchette R.A."/>
            <person name="Kersten P."/>
            <person name="Martinez A.T."/>
            <person name="Vicuna R."/>
            <person name="Cullen D."/>
        </authorList>
    </citation>
    <scope>NUCLEOTIDE SEQUENCE [LARGE SCALE GENOMIC DNA]</scope>
    <source>
        <strain evidence="2 3">B</strain>
    </source>
</reference>
<dbReference type="Pfam" id="PF05699">
    <property type="entry name" value="Dimer_Tnp_hAT"/>
    <property type="match status" value="1"/>
</dbReference>
<gene>
    <name evidence="2" type="ORF">CERSUDRAFT_59454</name>
</gene>
<dbReference type="InterPro" id="IPR012337">
    <property type="entry name" value="RNaseH-like_sf"/>
</dbReference>
<evidence type="ECO:0000313" key="3">
    <source>
        <dbReference type="Proteomes" id="UP000016930"/>
    </source>
</evidence>